<feature type="transmembrane region" description="Helical" evidence="7">
    <location>
        <begin position="564"/>
        <end position="581"/>
    </location>
</feature>
<evidence type="ECO:0000313" key="8">
    <source>
        <dbReference type="EMBL" id="KAH6598130.1"/>
    </source>
</evidence>
<feature type="compositionally biased region" description="Basic and acidic residues" evidence="6">
    <location>
        <begin position="1"/>
        <end position="13"/>
    </location>
</feature>
<feature type="compositionally biased region" description="Low complexity" evidence="6">
    <location>
        <begin position="122"/>
        <end position="131"/>
    </location>
</feature>
<gene>
    <name evidence="8" type="ORF">BASA50_004011</name>
</gene>
<keyword evidence="9" id="KW-1185">Reference proteome</keyword>
<dbReference type="InterPro" id="IPR004254">
    <property type="entry name" value="AdipoR/HlyIII-related"/>
</dbReference>
<evidence type="ECO:0000256" key="6">
    <source>
        <dbReference type="SAM" id="MobiDB-lite"/>
    </source>
</evidence>
<feature type="compositionally biased region" description="Polar residues" evidence="6">
    <location>
        <begin position="132"/>
        <end position="142"/>
    </location>
</feature>
<protein>
    <recommendedName>
        <fullName evidence="10">Hemolysin III family channel protein</fullName>
    </recommendedName>
</protein>
<dbReference type="EMBL" id="JAFCIX010000116">
    <property type="protein sequence ID" value="KAH6598130.1"/>
    <property type="molecule type" value="Genomic_DNA"/>
</dbReference>
<proteinExistence type="inferred from homology"/>
<evidence type="ECO:0000256" key="1">
    <source>
        <dbReference type="ARBA" id="ARBA00004141"/>
    </source>
</evidence>
<comment type="caution">
    <text evidence="8">The sequence shown here is derived from an EMBL/GenBank/DDBJ whole genome shotgun (WGS) entry which is preliminary data.</text>
</comment>
<organism evidence="8 9">
    <name type="scientific">Batrachochytrium salamandrivorans</name>
    <dbReference type="NCBI Taxonomy" id="1357716"/>
    <lineage>
        <taxon>Eukaryota</taxon>
        <taxon>Fungi</taxon>
        <taxon>Fungi incertae sedis</taxon>
        <taxon>Chytridiomycota</taxon>
        <taxon>Chytridiomycota incertae sedis</taxon>
        <taxon>Chytridiomycetes</taxon>
        <taxon>Rhizophydiales</taxon>
        <taxon>Rhizophydiales incertae sedis</taxon>
        <taxon>Batrachochytrium</taxon>
    </lineage>
</organism>
<accession>A0ABQ8FGZ5</accession>
<evidence type="ECO:0000313" key="9">
    <source>
        <dbReference type="Proteomes" id="UP001648503"/>
    </source>
</evidence>
<reference evidence="8 9" key="1">
    <citation type="submission" date="2021-02" db="EMBL/GenBank/DDBJ databases">
        <title>Variation within the Batrachochytrium salamandrivorans European outbreak.</title>
        <authorList>
            <person name="Kelly M."/>
            <person name="Pasmans F."/>
            <person name="Shea T.P."/>
            <person name="Munoz J.F."/>
            <person name="Carranza S."/>
            <person name="Cuomo C.A."/>
            <person name="Martel A."/>
        </authorList>
    </citation>
    <scope>NUCLEOTIDE SEQUENCE [LARGE SCALE GENOMIC DNA]</scope>
    <source>
        <strain evidence="8 9">AMFP18/2</strain>
    </source>
</reference>
<name>A0ABQ8FGZ5_9FUNG</name>
<dbReference type="Proteomes" id="UP001648503">
    <property type="component" value="Unassembled WGS sequence"/>
</dbReference>
<feature type="region of interest" description="Disordered" evidence="6">
    <location>
        <begin position="192"/>
        <end position="219"/>
    </location>
</feature>
<feature type="transmembrane region" description="Helical" evidence="7">
    <location>
        <begin position="497"/>
        <end position="518"/>
    </location>
</feature>
<feature type="transmembrane region" description="Helical" evidence="7">
    <location>
        <begin position="359"/>
        <end position="382"/>
    </location>
</feature>
<feature type="transmembrane region" description="Helical" evidence="7">
    <location>
        <begin position="601"/>
        <end position="621"/>
    </location>
</feature>
<feature type="transmembrane region" description="Helical" evidence="7">
    <location>
        <begin position="433"/>
        <end position="457"/>
    </location>
</feature>
<feature type="compositionally biased region" description="Polar residues" evidence="6">
    <location>
        <begin position="199"/>
        <end position="214"/>
    </location>
</feature>
<evidence type="ECO:0008006" key="10">
    <source>
        <dbReference type="Google" id="ProtNLM"/>
    </source>
</evidence>
<evidence type="ECO:0000256" key="5">
    <source>
        <dbReference type="ARBA" id="ARBA00023136"/>
    </source>
</evidence>
<feature type="compositionally biased region" description="Acidic residues" evidence="6">
    <location>
        <begin position="62"/>
        <end position="71"/>
    </location>
</feature>
<sequence>MVTASRESDDLVAGRRGRRRSDGVSHANDSSGHGDDAGSQLLMAMPMQGKQTTRTNTRTPTTEDEDEDDDGGGGGGGDFQVDTREGAGRSRRRQVPSSAGPMSVFDDSHHGQRSDSHNDAVNTNNSNNNNNRLRSSQTGPTATYNMSLMGRALIGHAVDAVHALTVSSTSLAMQSFGDSHSDDSPRILRERRITDHAAPTSSTSTMRRSDQSNPYDIRDHHLHHNNHLQSHPLRLSLPSPLPAMVPPIPIMTSSSPDTHGHSLYLDTIPTSPSALVTPSSPTLIDHSLIHATFSDYDRYILTEAAAALNCINRYCVHARHMPSWYNDNAFIYKGYRRITNSYAGCARSLFYVHNETGNVYTHLVGVVIFLGIVATGFMGWMLDAKTTGGSDRPLGTGMGTGMSGIHDLGVDLSASVGSDHGTLLSAGGKWDTAVFGVFYTGAIVCLALSTTFHLCCCHSRGVLVMWNKADYVGIVSLIVGSFVPTIFYGFYCHPIYQVIYLCIFTLMGLGTIFVTLLRRFSSPQYRYFRTGLFVILGVSGAFPLLHAAALLGTSVMYQTVAMDYVLLMGAMYLLGAFIYAYRIPERWIHDTFDIWGHSHQIWHLLVLGAALIHYHGLLHMYEWRYANDPTCLA</sequence>
<evidence type="ECO:0000256" key="3">
    <source>
        <dbReference type="ARBA" id="ARBA00022692"/>
    </source>
</evidence>
<feature type="compositionally biased region" description="Basic and acidic residues" evidence="6">
    <location>
        <begin position="106"/>
        <end position="118"/>
    </location>
</feature>
<keyword evidence="4 7" id="KW-1133">Transmembrane helix</keyword>
<dbReference type="PANTHER" id="PTHR20855:SF52">
    <property type="entry name" value="ADIPONECTIN RECEPTOR PROTEIN"/>
    <property type="match status" value="1"/>
</dbReference>
<comment type="similarity">
    <text evidence="2">Belongs to the ADIPOR family.</text>
</comment>
<keyword evidence="3 7" id="KW-0812">Transmembrane</keyword>
<evidence type="ECO:0000256" key="7">
    <source>
        <dbReference type="SAM" id="Phobius"/>
    </source>
</evidence>
<feature type="transmembrane region" description="Helical" evidence="7">
    <location>
        <begin position="469"/>
        <end position="491"/>
    </location>
</feature>
<dbReference type="PANTHER" id="PTHR20855">
    <property type="entry name" value="ADIPOR/PROGESTIN RECEPTOR-RELATED"/>
    <property type="match status" value="1"/>
</dbReference>
<feature type="transmembrane region" description="Helical" evidence="7">
    <location>
        <begin position="530"/>
        <end position="552"/>
    </location>
</feature>
<feature type="region of interest" description="Disordered" evidence="6">
    <location>
        <begin position="1"/>
        <end position="142"/>
    </location>
</feature>
<comment type="subcellular location">
    <subcellularLocation>
        <location evidence="1">Membrane</location>
        <topology evidence="1">Multi-pass membrane protein</topology>
    </subcellularLocation>
</comment>
<keyword evidence="5 7" id="KW-0472">Membrane</keyword>
<evidence type="ECO:0000256" key="4">
    <source>
        <dbReference type="ARBA" id="ARBA00022989"/>
    </source>
</evidence>
<dbReference type="Pfam" id="PF03006">
    <property type="entry name" value="HlyIII"/>
    <property type="match status" value="1"/>
</dbReference>
<evidence type="ECO:0000256" key="2">
    <source>
        <dbReference type="ARBA" id="ARBA00007018"/>
    </source>
</evidence>